<evidence type="ECO:0000256" key="1">
    <source>
        <dbReference type="SAM" id="Phobius"/>
    </source>
</evidence>
<proteinExistence type="predicted"/>
<evidence type="ECO:0000313" key="2">
    <source>
        <dbReference type="WBParaSite" id="SSTP_0001180300.1"/>
    </source>
</evidence>
<sequence length="93" mass="10593">MLTHLSIGRRLLNPSNTTLWKRKIHKGPCSTPPMRFIPIKQKIALFVFVVATFISYPSYVISNLNSIRSPTNNSLSPEVVEELEKRKVGRNKS</sequence>
<keyword evidence="1" id="KW-1133">Transmembrane helix</keyword>
<keyword evidence="1" id="KW-0812">Transmembrane</keyword>
<dbReference type="STRING" id="6248.A0A0K0EQS2"/>
<accession>A0A0K0EQS2</accession>
<keyword evidence="1" id="KW-0472">Membrane</keyword>
<reference evidence="2" key="1">
    <citation type="submission" date="2015-08" db="UniProtKB">
        <authorList>
            <consortium name="WormBaseParasite"/>
        </authorList>
    </citation>
    <scope>IDENTIFICATION</scope>
</reference>
<name>A0A0K0EQS2_STRER</name>
<feature type="transmembrane region" description="Helical" evidence="1">
    <location>
        <begin position="43"/>
        <end position="61"/>
    </location>
</feature>
<protein>
    <submittedName>
        <fullName evidence="2">Ovule protein</fullName>
    </submittedName>
</protein>
<dbReference type="WBParaSite" id="SSTP_0001180300.1">
    <property type="protein sequence ID" value="SSTP_0001180300.1"/>
    <property type="gene ID" value="SSTP_0001180300"/>
</dbReference>
<organism evidence="2">
    <name type="scientific">Strongyloides stercoralis</name>
    <name type="common">Threadworm</name>
    <dbReference type="NCBI Taxonomy" id="6248"/>
    <lineage>
        <taxon>Eukaryota</taxon>
        <taxon>Metazoa</taxon>
        <taxon>Ecdysozoa</taxon>
        <taxon>Nematoda</taxon>
        <taxon>Chromadorea</taxon>
        <taxon>Rhabditida</taxon>
        <taxon>Tylenchina</taxon>
        <taxon>Panagrolaimomorpha</taxon>
        <taxon>Strongyloidoidea</taxon>
        <taxon>Strongyloididae</taxon>
        <taxon>Strongyloides</taxon>
    </lineage>
</organism>